<dbReference type="Pfam" id="PF07478">
    <property type="entry name" value="Dala_Dala_lig_C"/>
    <property type="match status" value="1"/>
</dbReference>
<organism evidence="5 6">
    <name type="scientific">Halobacteriovorax vibrionivorans</name>
    <dbReference type="NCBI Taxonomy" id="2152716"/>
    <lineage>
        <taxon>Bacteria</taxon>
        <taxon>Pseudomonadati</taxon>
        <taxon>Bdellovibrionota</taxon>
        <taxon>Bacteriovoracia</taxon>
        <taxon>Bacteriovoracales</taxon>
        <taxon>Halobacteriovoraceae</taxon>
        <taxon>Halobacteriovorax</taxon>
    </lineage>
</organism>
<proteinExistence type="inferred from homology"/>
<dbReference type="RefSeq" id="WP_114705425.1">
    <property type="nucleotide sequence ID" value="NZ_QDKL01000001.1"/>
</dbReference>
<comment type="similarity">
    <text evidence="1">Belongs to the D-alanine--D-alanine ligase family.</text>
</comment>
<reference evidence="6" key="1">
    <citation type="journal article" date="2019" name="Int. J. Syst. Evol. Microbiol.">
        <title>Halobacteriovorax valvorus sp. nov., a novel prokaryotic predator isolated from coastal seawater of China.</title>
        <authorList>
            <person name="Chen M.-X."/>
        </authorList>
    </citation>
    <scope>NUCLEOTIDE SEQUENCE [LARGE SCALE GENOMIC DNA]</scope>
    <source>
        <strain evidence="6">BL9</strain>
    </source>
</reference>
<keyword evidence="3" id="KW-0067">ATP-binding</keyword>
<feature type="domain" description="ATP-grasp" evidence="4">
    <location>
        <begin position="122"/>
        <end position="333"/>
    </location>
</feature>
<keyword evidence="6" id="KW-1185">Reference proteome</keyword>
<dbReference type="SUPFAM" id="SSF56059">
    <property type="entry name" value="Glutathione synthetase ATP-binding domain-like"/>
    <property type="match status" value="1"/>
</dbReference>
<dbReference type="InterPro" id="IPR013815">
    <property type="entry name" value="ATP_grasp_subdomain_1"/>
</dbReference>
<dbReference type="PANTHER" id="PTHR23132:SF26">
    <property type="entry name" value="BLR7451 PROTEIN"/>
    <property type="match status" value="1"/>
</dbReference>
<evidence type="ECO:0000259" key="4">
    <source>
        <dbReference type="PROSITE" id="PS50975"/>
    </source>
</evidence>
<dbReference type="InterPro" id="IPR011095">
    <property type="entry name" value="Dala_Dala_lig_C"/>
</dbReference>
<evidence type="ECO:0000256" key="1">
    <source>
        <dbReference type="ARBA" id="ARBA00010871"/>
    </source>
</evidence>
<name>A0ABY0ILS7_9BACT</name>
<dbReference type="EMBL" id="QDKL01000001">
    <property type="protein sequence ID" value="RZF22479.1"/>
    <property type="molecule type" value="Genomic_DNA"/>
</dbReference>
<dbReference type="Proteomes" id="UP000443582">
    <property type="component" value="Unassembled WGS sequence"/>
</dbReference>
<evidence type="ECO:0000313" key="5">
    <source>
        <dbReference type="EMBL" id="RZF22479.1"/>
    </source>
</evidence>
<dbReference type="PANTHER" id="PTHR23132">
    <property type="entry name" value="D-ALANINE--D-ALANINE LIGASE"/>
    <property type="match status" value="1"/>
</dbReference>
<sequence>MSKKKVLVLVHSDLIPPQDISKEEEAREDFEYKPWITEYNVIKTLKSLGHNVKVVGLYSDLMPLREAIDEFKPNIVFNLLEEFNGNVLFDQNVVSYLELLKVKYTGNNPRGLMIARDKAMAKKLLSYHRIKTPQFQVFKNRKKTKLSKKLKFPLIVKCLYQDASLGISGASIVKSEEKALERIKYLMDKYEEEVIVEEFIEGREFFVGVIGNKRLTILPILELRFNKVDKPELELYSEKAKWNMKYRKSKGIDIELADIPKEVKERIIKICKRTYKVLELNGYARIDLRVDENGIPYIIEANPNPNIAMKDEFAMAAESAGISYKKLITKLVN</sequence>
<evidence type="ECO:0000313" key="6">
    <source>
        <dbReference type="Proteomes" id="UP000443582"/>
    </source>
</evidence>
<dbReference type="PROSITE" id="PS50975">
    <property type="entry name" value="ATP_GRASP"/>
    <property type="match status" value="1"/>
</dbReference>
<accession>A0ABY0ILS7</accession>
<evidence type="ECO:0000256" key="3">
    <source>
        <dbReference type="PROSITE-ProRule" id="PRU00409"/>
    </source>
</evidence>
<comment type="caution">
    <text evidence="5">The sequence shown here is derived from an EMBL/GenBank/DDBJ whole genome shotgun (WGS) entry which is preliminary data.</text>
</comment>
<keyword evidence="3" id="KW-0547">Nucleotide-binding</keyword>
<dbReference type="Gene3D" id="3.30.1490.20">
    <property type="entry name" value="ATP-grasp fold, A domain"/>
    <property type="match status" value="1"/>
</dbReference>
<dbReference type="Gene3D" id="3.30.470.20">
    <property type="entry name" value="ATP-grasp fold, B domain"/>
    <property type="match status" value="1"/>
</dbReference>
<protein>
    <submittedName>
        <fullName evidence="5">ATP-grasp domain-containing protein</fullName>
    </submittedName>
</protein>
<evidence type="ECO:0000256" key="2">
    <source>
        <dbReference type="ARBA" id="ARBA00022598"/>
    </source>
</evidence>
<keyword evidence="2" id="KW-0436">Ligase</keyword>
<dbReference type="InterPro" id="IPR011761">
    <property type="entry name" value="ATP-grasp"/>
</dbReference>
<gene>
    <name evidence="5" type="ORF">DAY19_01535</name>
</gene>